<evidence type="ECO:0000313" key="2">
    <source>
        <dbReference type="EMBL" id="NOV96621.1"/>
    </source>
</evidence>
<keyword evidence="3" id="KW-1185">Reference proteome</keyword>
<protein>
    <recommendedName>
        <fullName evidence="4">YtxH domain-containing protein</fullName>
    </recommendedName>
</protein>
<gene>
    <name evidence="2" type="ORF">HDG69_001174</name>
</gene>
<name>A0ABX2A1Q1_9MICO</name>
<evidence type="ECO:0000313" key="3">
    <source>
        <dbReference type="Proteomes" id="UP000757540"/>
    </source>
</evidence>
<evidence type="ECO:0000256" key="1">
    <source>
        <dbReference type="SAM" id="MobiDB-lite"/>
    </source>
</evidence>
<comment type="caution">
    <text evidence="2">The sequence shown here is derived from an EMBL/GenBank/DDBJ whole genome shotgun (WGS) entry which is preliminary data.</text>
</comment>
<feature type="region of interest" description="Disordered" evidence="1">
    <location>
        <begin position="45"/>
        <end position="72"/>
    </location>
</feature>
<evidence type="ECO:0008006" key="4">
    <source>
        <dbReference type="Google" id="ProtNLM"/>
    </source>
</evidence>
<organism evidence="2 3">
    <name type="scientific">Isoptericola halotolerans</name>
    <dbReference type="NCBI Taxonomy" id="300560"/>
    <lineage>
        <taxon>Bacteria</taxon>
        <taxon>Bacillati</taxon>
        <taxon>Actinomycetota</taxon>
        <taxon>Actinomycetes</taxon>
        <taxon>Micrococcales</taxon>
        <taxon>Promicromonosporaceae</taxon>
        <taxon>Isoptericola</taxon>
    </lineage>
</organism>
<reference evidence="2 3" key="1">
    <citation type="submission" date="2020-05" db="EMBL/GenBank/DDBJ databases">
        <title>Genomic Encyclopedia of Type Strains, Phase III (KMG-III): the genomes of soil and plant-associated and newly described type strains.</title>
        <authorList>
            <person name="Whitman W."/>
        </authorList>
    </citation>
    <scope>NUCLEOTIDE SEQUENCE [LARGE SCALE GENOMIC DNA]</scope>
    <source>
        <strain evidence="2 3">KCTC 19046</strain>
    </source>
</reference>
<proteinExistence type="predicted"/>
<dbReference type="EMBL" id="JABEZU010000001">
    <property type="protein sequence ID" value="NOV96621.1"/>
    <property type="molecule type" value="Genomic_DNA"/>
</dbReference>
<sequence>MIGRRTLGRAIFFGLGYVAGTRAGREQYARIRSAAGTLVEALRARATESGDSSTASPSRRPDPYADIRLGEP</sequence>
<dbReference type="Proteomes" id="UP000757540">
    <property type="component" value="Unassembled WGS sequence"/>
</dbReference>
<feature type="compositionally biased region" description="Basic and acidic residues" evidence="1">
    <location>
        <begin position="59"/>
        <end position="72"/>
    </location>
</feature>
<dbReference type="RefSeq" id="WP_171782774.1">
    <property type="nucleotide sequence ID" value="NZ_BAAAML010000002.1"/>
</dbReference>
<accession>A0ABX2A1Q1</accession>